<keyword evidence="15" id="KW-0393">Immunoglobulin domain</keyword>
<dbReference type="PROSITE" id="PS00239">
    <property type="entry name" value="RECEPTOR_TYR_KIN_II"/>
    <property type="match status" value="1"/>
</dbReference>
<dbReference type="PANTHER" id="PTHR45080">
    <property type="entry name" value="CONTACTIN 5"/>
    <property type="match status" value="1"/>
</dbReference>
<feature type="active site" description="Proton acceptor" evidence="21">
    <location>
        <position position="863"/>
    </location>
</feature>
<comment type="subcellular location">
    <subcellularLocation>
        <location evidence="1">Membrane</location>
        <topology evidence="1">Single-pass type I membrane protein</topology>
    </subcellularLocation>
</comment>
<keyword evidence="28" id="KW-1185">Reference proteome</keyword>
<evidence type="ECO:0000259" key="26">
    <source>
        <dbReference type="PROSITE" id="PS50835"/>
    </source>
</evidence>
<evidence type="ECO:0000256" key="24">
    <source>
        <dbReference type="SAM" id="Phobius"/>
    </source>
</evidence>
<keyword evidence="8 22" id="KW-0067">ATP-binding</keyword>
<dbReference type="Pfam" id="PF07714">
    <property type="entry name" value="PK_Tyr_Ser-Thr"/>
    <property type="match status" value="1"/>
</dbReference>
<dbReference type="FunFam" id="2.60.40.10:FF:000343">
    <property type="entry name" value="inactive tyrosine-protein kinase 7"/>
    <property type="match status" value="1"/>
</dbReference>
<feature type="domain" description="Protein kinase" evidence="25">
    <location>
        <begin position="731"/>
        <end position="997"/>
    </location>
</feature>
<dbReference type="SMART" id="SM00219">
    <property type="entry name" value="TyrKc"/>
    <property type="match status" value="1"/>
</dbReference>
<dbReference type="PIRSF" id="PIRSF000615">
    <property type="entry name" value="TyrPK_CSF1-R"/>
    <property type="match status" value="1"/>
</dbReference>
<feature type="binding site" evidence="23">
    <location>
        <position position="868"/>
    </location>
    <ligand>
        <name>Mg(2+)</name>
        <dbReference type="ChEBI" id="CHEBI:18420"/>
    </ligand>
</feature>
<feature type="domain" description="Ig-like" evidence="26">
    <location>
        <begin position="370"/>
        <end position="456"/>
    </location>
</feature>
<dbReference type="FunFam" id="2.60.40.10:FF:000377">
    <property type="entry name" value="Protein tyrosine kinase 7 (inactive)"/>
    <property type="match status" value="1"/>
</dbReference>
<dbReference type="AlphaFoldDB" id="A0A9Q1IZE0"/>
<feature type="binding site" evidence="22">
    <location>
        <position position="867"/>
    </location>
    <ligand>
        <name>ATP</name>
        <dbReference type="ChEBI" id="CHEBI:30616"/>
    </ligand>
</feature>
<dbReference type="InterPro" id="IPR003599">
    <property type="entry name" value="Ig_sub"/>
</dbReference>
<dbReference type="Gene3D" id="1.10.510.10">
    <property type="entry name" value="Transferase(Phosphotransferase) domain 1"/>
    <property type="match status" value="1"/>
</dbReference>
<dbReference type="GO" id="GO:0043025">
    <property type="term" value="C:neuronal cell body"/>
    <property type="evidence" value="ECO:0007669"/>
    <property type="project" value="TreeGrafter"/>
</dbReference>
<evidence type="ECO:0000256" key="12">
    <source>
        <dbReference type="ARBA" id="ARBA00023157"/>
    </source>
</evidence>
<evidence type="ECO:0000256" key="9">
    <source>
        <dbReference type="ARBA" id="ARBA00022889"/>
    </source>
</evidence>
<keyword evidence="14" id="KW-0325">Glycoprotein</keyword>
<evidence type="ECO:0000256" key="19">
    <source>
        <dbReference type="ARBA" id="ARBA00081992"/>
    </source>
</evidence>
<evidence type="ECO:0000256" key="3">
    <source>
        <dbReference type="ARBA" id="ARBA00022687"/>
    </source>
</evidence>
<dbReference type="OrthoDB" id="2413561at2759"/>
<dbReference type="PROSITE" id="PS00109">
    <property type="entry name" value="PROTEIN_KINASE_TYR"/>
    <property type="match status" value="1"/>
</dbReference>
<dbReference type="Gene3D" id="2.60.40.10">
    <property type="entry name" value="Immunoglobulins"/>
    <property type="match status" value="6"/>
</dbReference>
<evidence type="ECO:0000256" key="23">
    <source>
        <dbReference type="PIRSR" id="PIRSR000615-3"/>
    </source>
</evidence>
<keyword evidence="23" id="KW-0460">Magnesium</keyword>
<evidence type="ECO:0000256" key="17">
    <source>
        <dbReference type="ARBA" id="ARBA00072048"/>
    </source>
</evidence>
<dbReference type="FunFam" id="2.60.40.10:FF:000432">
    <property type="entry name" value="Protein tyrosine kinase 7 (inactive)"/>
    <property type="match status" value="1"/>
</dbReference>
<dbReference type="InterPro" id="IPR011009">
    <property type="entry name" value="Kinase-like_dom_sf"/>
</dbReference>
<evidence type="ECO:0000256" key="15">
    <source>
        <dbReference type="ARBA" id="ARBA00023319"/>
    </source>
</evidence>
<dbReference type="GO" id="GO:0005911">
    <property type="term" value="C:cell-cell junction"/>
    <property type="evidence" value="ECO:0007669"/>
    <property type="project" value="UniProtKB-ARBA"/>
</dbReference>
<dbReference type="InterPro" id="IPR050958">
    <property type="entry name" value="Cell_Adh-Cytoskel_Orgn"/>
</dbReference>
<dbReference type="InterPro" id="IPR020635">
    <property type="entry name" value="Tyr_kinase_cat_dom"/>
</dbReference>
<dbReference type="FunFam" id="1.10.510.10:FF:000200">
    <property type="entry name" value="inactive tyrosine-protein kinase 7"/>
    <property type="match status" value="1"/>
</dbReference>
<evidence type="ECO:0000313" key="27">
    <source>
        <dbReference type="EMBL" id="KAJ8361439.1"/>
    </source>
</evidence>
<dbReference type="GO" id="GO:0046872">
    <property type="term" value="F:metal ion binding"/>
    <property type="evidence" value="ECO:0007669"/>
    <property type="project" value="UniProtKB-KW"/>
</dbReference>
<name>A0A9Q1IZE0_SYNKA</name>
<dbReference type="EC" id="2.7.10.1" evidence="2"/>
<dbReference type="GO" id="GO:0005886">
    <property type="term" value="C:plasma membrane"/>
    <property type="evidence" value="ECO:0007669"/>
    <property type="project" value="TreeGrafter"/>
</dbReference>
<keyword evidence="10 24" id="KW-1133">Transmembrane helix</keyword>
<dbReference type="Pfam" id="PF13927">
    <property type="entry name" value="Ig_3"/>
    <property type="match status" value="4"/>
</dbReference>
<feature type="transmembrane region" description="Helical" evidence="24">
    <location>
        <begin position="661"/>
        <end position="682"/>
    </location>
</feature>
<dbReference type="GO" id="GO:0030424">
    <property type="term" value="C:axon"/>
    <property type="evidence" value="ECO:0007669"/>
    <property type="project" value="TreeGrafter"/>
</dbReference>
<dbReference type="InterPro" id="IPR013098">
    <property type="entry name" value="Ig_I-set"/>
</dbReference>
<dbReference type="Proteomes" id="UP001152622">
    <property type="component" value="Chromosome 5"/>
</dbReference>
<evidence type="ECO:0000313" key="28">
    <source>
        <dbReference type="Proteomes" id="UP001152622"/>
    </source>
</evidence>
<dbReference type="SUPFAM" id="SSF48726">
    <property type="entry name" value="Immunoglobulin"/>
    <property type="match status" value="6"/>
</dbReference>
<dbReference type="InterPro" id="IPR008266">
    <property type="entry name" value="Tyr_kinase_AS"/>
</dbReference>
<keyword evidence="7 22" id="KW-0547">Nucleotide-binding</keyword>
<keyword evidence="5" id="KW-0732">Signal</keyword>
<dbReference type="PANTHER" id="PTHR45080:SF21">
    <property type="entry name" value="INACTIVE TYROSINE-PROTEIN KINASE 7"/>
    <property type="match status" value="1"/>
</dbReference>
<accession>A0A9Q1IZE0</accession>
<comment type="catalytic activity">
    <reaction evidence="16">
        <text>L-tyrosyl-[protein] + ATP = O-phospho-L-tyrosyl-[protein] + ADP + H(+)</text>
        <dbReference type="Rhea" id="RHEA:10596"/>
        <dbReference type="Rhea" id="RHEA-COMP:10136"/>
        <dbReference type="Rhea" id="RHEA-COMP:20101"/>
        <dbReference type="ChEBI" id="CHEBI:15378"/>
        <dbReference type="ChEBI" id="CHEBI:30616"/>
        <dbReference type="ChEBI" id="CHEBI:46858"/>
        <dbReference type="ChEBI" id="CHEBI:61978"/>
        <dbReference type="ChEBI" id="CHEBI:456216"/>
        <dbReference type="EC" id="2.7.10.1"/>
    </reaction>
</comment>
<dbReference type="SMART" id="SM00408">
    <property type="entry name" value="IGc2"/>
    <property type="match status" value="5"/>
</dbReference>
<evidence type="ECO:0000256" key="8">
    <source>
        <dbReference type="ARBA" id="ARBA00022840"/>
    </source>
</evidence>
<dbReference type="GO" id="GO:0007169">
    <property type="term" value="P:cell surface receptor protein tyrosine kinase signaling pathway"/>
    <property type="evidence" value="ECO:0007669"/>
    <property type="project" value="InterPro"/>
</dbReference>
<dbReference type="InterPro" id="IPR003598">
    <property type="entry name" value="Ig_sub2"/>
</dbReference>
<dbReference type="GO" id="GO:0005524">
    <property type="term" value="F:ATP binding"/>
    <property type="evidence" value="ECO:0007669"/>
    <property type="project" value="UniProtKB-KW"/>
</dbReference>
<evidence type="ECO:0000256" key="13">
    <source>
        <dbReference type="ARBA" id="ARBA00023170"/>
    </source>
</evidence>
<dbReference type="PROSITE" id="PS50011">
    <property type="entry name" value="PROTEIN_KINASE_DOM"/>
    <property type="match status" value="1"/>
</dbReference>
<dbReference type="Pfam" id="PF07679">
    <property type="entry name" value="I-set"/>
    <property type="match status" value="2"/>
</dbReference>
<keyword evidence="12" id="KW-1015">Disulfide bond</keyword>
<evidence type="ECO:0000256" key="5">
    <source>
        <dbReference type="ARBA" id="ARBA00022729"/>
    </source>
</evidence>
<evidence type="ECO:0000256" key="10">
    <source>
        <dbReference type="ARBA" id="ARBA00022989"/>
    </source>
</evidence>
<dbReference type="InterPro" id="IPR036179">
    <property type="entry name" value="Ig-like_dom_sf"/>
</dbReference>
<comment type="caution">
    <text evidence="27">The sequence shown here is derived from an EMBL/GenBank/DDBJ whole genome shotgun (WGS) entry which is preliminary data.</text>
</comment>
<dbReference type="InterPro" id="IPR007110">
    <property type="entry name" value="Ig-like_dom"/>
</dbReference>
<feature type="domain" description="Ig-like" evidence="26">
    <location>
        <begin position="465"/>
        <end position="546"/>
    </location>
</feature>
<keyword evidence="13" id="KW-0675">Receptor</keyword>
<evidence type="ECO:0000256" key="4">
    <source>
        <dbReference type="ARBA" id="ARBA00022692"/>
    </source>
</evidence>
<dbReference type="FunFam" id="2.60.40.10:FF:000402">
    <property type="entry name" value="Protein tyrosine kinase 7 (inactive)"/>
    <property type="match status" value="1"/>
</dbReference>
<evidence type="ECO:0000256" key="6">
    <source>
        <dbReference type="ARBA" id="ARBA00022737"/>
    </source>
</evidence>
<evidence type="ECO:0000256" key="14">
    <source>
        <dbReference type="ARBA" id="ARBA00023180"/>
    </source>
</evidence>
<evidence type="ECO:0000256" key="22">
    <source>
        <dbReference type="PIRSR" id="PIRSR000615-2"/>
    </source>
</evidence>
<keyword evidence="9" id="KW-0130">Cell adhesion</keyword>
<dbReference type="GO" id="GO:0004714">
    <property type="term" value="F:transmembrane receptor protein tyrosine kinase activity"/>
    <property type="evidence" value="ECO:0007669"/>
    <property type="project" value="UniProtKB-EC"/>
</dbReference>
<evidence type="ECO:0000256" key="18">
    <source>
        <dbReference type="ARBA" id="ARBA00081457"/>
    </source>
</evidence>
<feature type="domain" description="Ig-like" evidence="26">
    <location>
        <begin position="29"/>
        <end position="138"/>
    </location>
</feature>
<reference evidence="27" key="1">
    <citation type="journal article" date="2023" name="Science">
        <title>Genome structures resolve the early diversification of teleost fishes.</title>
        <authorList>
            <person name="Parey E."/>
            <person name="Louis A."/>
            <person name="Montfort J."/>
            <person name="Bouchez O."/>
            <person name="Roques C."/>
            <person name="Iampietro C."/>
            <person name="Lluch J."/>
            <person name="Castinel A."/>
            <person name="Donnadieu C."/>
            <person name="Desvignes T."/>
            <person name="Floi Bucao C."/>
            <person name="Jouanno E."/>
            <person name="Wen M."/>
            <person name="Mejri S."/>
            <person name="Dirks R."/>
            <person name="Jansen H."/>
            <person name="Henkel C."/>
            <person name="Chen W.J."/>
            <person name="Zahm M."/>
            <person name="Cabau C."/>
            <person name="Klopp C."/>
            <person name="Thompson A.W."/>
            <person name="Robinson-Rechavi M."/>
            <person name="Braasch I."/>
            <person name="Lecointre G."/>
            <person name="Bobe J."/>
            <person name="Postlethwait J.H."/>
            <person name="Berthelot C."/>
            <person name="Roest Crollius H."/>
            <person name="Guiguen Y."/>
        </authorList>
    </citation>
    <scope>NUCLEOTIDE SEQUENCE</scope>
    <source>
        <strain evidence="27">WJC10195</strain>
    </source>
</reference>
<keyword evidence="3" id="KW-0879">Wnt signaling pathway</keyword>
<evidence type="ECO:0000256" key="1">
    <source>
        <dbReference type="ARBA" id="ARBA00004479"/>
    </source>
</evidence>
<organism evidence="27 28">
    <name type="scientific">Synaphobranchus kaupii</name>
    <name type="common">Kaup's arrowtooth eel</name>
    <dbReference type="NCBI Taxonomy" id="118154"/>
    <lineage>
        <taxon>Eukaryota</taxon>
        <taxon>Metazoa</taxon>
        <taxon>Chordata</taxon>
        <taxon>Craniata</taxon>
        <taxon>Vertebrata</taxon>
        <taxon>Euteleostomi</taxon>
        <taxon>Actinopterygii</taxon>
        <taxon>Neopterygii</taxon>
        <taxon>Teleostei</taxon>
        <taxon>Anguilliformes</taxon>
        <taxon>Synaphobranchidae</taxon>
        <taxon>Synaphobranchus</taxon>
    </lineage>
</organism>
<proteinExistence type="predicted"/>
<dbReference type="Gene3D" id="3.30.200.20">
    <property type="entry name" value="Phosphorylase Kinase, domain 1"/>
    <property type="match status" value="1"/>
</dbReference>
<keyword evidence="11 24" id="KW-0472">Membrane</keyword>
<dbReference type="CDD" id="cd00096">
    <property type="entry name" value="Ig"/>
    <property type="match status" value="1"/>
</dbReference>
<evidence type="ECO:0000256" key="16">
    <source>
        <dbReference type="ARBA" id="ARBA00051243"/>
    </source>
</evidence>
<dbReference type="EMBL" id="JAINUF010000005">
    <property type="protein sequence ID" value="KAJ8361439.1"/>
    <property type="molecule type" value="Genomic_DNA"/>
</dbReference>
<sequence>MDLSVSLRENARRRRDYANFMPPKNSRNPMLLSVLLTVIILLVKGLCVQAASLYFTKEPKSQDALHGRSAMLRCEVSEPAGVTYSWLHDGEAVRDSDRRFQEGSNLKFTAVDRQHDGGNFQCVASTASGKEARSSNASFNIKWLESGGVSLQEPASEEEIESSAPVTLRCHIDGTPASAGPDHNGLYYCCAKNAVGQVCSSNNFTLNIIDKSFPRPVLSPEDQVVLKNDMAAFHCQFSADPAPTVQWYHDNELLNNKSRVFLLSNGTLLISQATLRLAEIDDMGPSLSRVFPVGTVQRVTCGAPWGLPEPVLWWERGGARVPLGGRVYQEGAELVFSPTEGRDSGSYTCIAHNKAGQRRQELTVTVATAPEWVTEPEDSHLEEGRPGYLHCHTRATPTPEITWLRNGVNINTEDGRFTQFPNGTLRINSVEVYDGAQFTCRSRTEGGALNGQARVYVLERLKFTPTPQPVQCLELEQDVSVQCSATGRQSPAILWVRTDGSEIAAHVEQKNGVMHFSKVTRGDAGNYTCVASNELQGAIRAMVYLTVAVYVVFRLEPENSTVYQGHTAMLHCQASGEPDPSIQWMVKDKVLDPGRSRFQKMPNGTLVIRDVTTEDTGKYTCTAGNSCNIRFSSAQLYVVEKPLQPTAEGEDRTPYKMIQTVGLSVGAAVAYIIMVLGLMFYCKKRRNAKRQRKGPEGTEPETERLNGGVVHRNGQMMVNIQEEVALANLGTTATANKRRGAFGEVLLAKAKGIVEDEEETLVLVKSLQTRDEQLQLGFRREVEMFGRLSHAHVVRLLGLCWEAEPQYMILEYVDLGDLKQFLRISKSKEKLKQPISTKQKVSICKQVAQGMEHLSSLHFVHRDLAARNCLISAQRRVKVSVLSLSKDVYSSEYYRHRQAKIPLRWLPAESVFADDFSTKTDVWSFGVLMWEVFSYGVLPYTDLSDQEVLEVLKEGKLNLAVPESCPSRVYKLMLRCWSLSPKERPSFTELVTALGELPASSRV</sequence>
<dbReference type="GO" id="GO:0016055">
    <property type="term" value="P:Wnt signaling pathway"/>
    <property type="evidence" value="ECO:0007669"/>
    <property type="project" value="UniProtKB-KW"/>
</dbReference>
<dbReference type="GO" id="GO:0007156">
    <property type="term" value="P:homophilic cell adhesion via plasma membrane adhesion molecules"/>
    <property type="evidence" value="ECO:0007669"/>
    <property type="project" value="TreeGrafter"/>
</dbReference>
<dbReference type="InterPro" id="IPR001245">
    <property type="entry name" value="Ser-Thr/Tyr_kinase_cat_dom"/>
</dbReference>
<dbReference type="CDD" id="cd05046">
    <property type="entry name" value="PTK_CCK4"/>
    <property type="match status" value="1"/>
</dbReference>
<evidence type="ECO:0000256" key="2">
    <source>
        <dbReference type="ARBA" id="ARBA00011902"/>
    </source>
</evidence>
<keyword evidence="23" id="KW-0479">Metal-binding</keyword>
<evidence type="ECO:0000256" key="11">
    <source>
        <dbReference type="ARBA" id="ARBA00023136"/>
    </source>
</evidence>
<feature type="domain" description="Ig-like" evidence="26">
    <location>
        <begin position="214"/>
        <end position="365"/>
    </location>
</feature>
<keyword evidence="6" id="KW-0677">Repeat</keyword>
<dbReference type="PROSITE" id="PS50835">
    <property type="entry name" value="IG_LIKE"/>
    <property type="match status" value="5"/>
</dbReference>
<dbReference type="GO" id="GO:0050808">
    <property type="term" value="P:synapse organization"/>
    <property type="evidence" value="ECO:0007669"/>
    <property type="project" value="TreeGrafter"/>
</dbReference>
<feature type="domain" description="Ig-like" evidence="26">
    <location>
        <begin position="548"/>
        <end position="637"/>
    </location>
</feature>
<evidence type="ECO:0000259" key="25">
    <source>
        <dbReference type="PROSITE" id="PS50011"/>
    </source>
</evidence>
<dbReference type="PRINTS" id="PR00109">
    <property type="entry name" value="TYRKINASE"/>
</dbReference>
<evidence type="ECO:0000256" key="20">
    <source>
        <dbReference type="ARBA" id="ARBA00083279"/>
    </source>
</evidence>
<dbReference type="InterPro" id="IPR000719">
    <property type="entry name" value="Prot_kinase_dom"/>
</dbReference>
<evidence type="ECO:0000256" key="7">
    <source>
        <dbReference type="ARBA" id="ARBA00022741"/>
    </source>
</evidence>
<dbReference type="InterPro" id="IPR013783">
    <property type="entry name" value="Ig-like_fold"/>
</dbReference>
<evidence type="ECO:0000256" key="21">
    <source>
        <dbReference type="PIRSR" id="PIRSR000615-1"/>
    </source>
</evidence>
<protein>
    <recommendedName>
        <fullName evidence="17">Inactive tyrosine-protein kinase 7</fullName>
        <ecNumber evidence="2">2.7.10.1</ecNumber>
    </recommendedName>
    <alternativeName>
        <fullName evidence="18">Protein-tyrosine kinase 7</fullName>
    </alternativeName>
    <alternativeName>
        <fullName evidence="19">Pseudo tyrosine kinase receptor 7</fullName>
    </alternativeName>
    <alternativeName>
        <fullName evidence="20">Tyrosine-protein kinase-like 7</fullName>
    </alternativeName>
</protein>
<keyword evidence="4 24" id="KW-0812">Transmembrane</keyword>
<dbReference type="InterPro" id="IPR002011">
    <property type="entry name" value="Tyr_kinase_rcpt_2_CS"/>
</dbReference>
<dbReference type="FunFam" id="2.60.40.10:FF:000341">
    <property type="entry name" value="inactive tyrosine-protein kinase 7"/>
    <property type="match status" value="1"/>
</dbReference>
<gene>
    <name evidence="27" type="ORF">SKAU_G00179640</name>
</gene>
<dbReference type="GO" id="GO:0008046">
    <property type="term" value="F:axon guidance receptor activity"/>
    <property type="evidence" value="ECO:0007669"/>
    <property type="project" value="TreeGrafter"/>
</dbReference>
<dbReference type="SMART" id="SM00409">
    <property type="entry name" value="IG"/>
    <property type="match status" value="5"/>
</dbReference>
<dbReference type="SUPFAM" id="SSF56112">
    <property type="entry name" value="Protein kinase-like (PK-like)"/>
    <property type="match status" value="1"/>
</dbReference>